<dbReference type="InterPro" id="IPR011020">
    <property type="entry name" value="HTTM-like"/>
</dbReference>
<dbReference type="NCBIfam" id="TIGR04033">
    <property type="entry name" value="export_SdpB"/>
    <property type="match status" value="1"/>
</dbReference>
<keyword evidence="3 5" id="KW-1133">Transmembrane helix</keyword>
<dbReference type="PANTHER" id="PTHR39535:SF2">
    <property type="entry name" value="HTTM DOMAIN-CONTAINING PROTEIN"/>
    <property type="match status" value="1"/>
</dbReference>
<name>A0A3S9PBS7_9BACT</name>
<dbReference type="InterPro" id="IPR023894">
    <property type="entry name" value="Sporulation_SdpB"/>
</dbReference>
<evidence type="ECO:0000259" key="6">
    <source>
        <dbReference type="SMART" id="SM00752"/>
    </source>
</evidence>
<proteinExistence type="predicted"/>
<feature type="transmembrane region" description="Helical" evidence="5">
    <location>
        <begin position="247"/>
        <end position="279"/>
    </location>
</feature>
<geneLocation type="plasmid" evidence="7">
    <name>unnamed1</name>
</geneLocation>
<evidence type="ECO:0000313" key="7">
    <source>
        <dbReference type="EMBL" id="AZQ65599.1"/>
    </source>
</evidence>
<dbReference type="KEGG" id="fll:EI427_25525"/>
<evidence type="ECO:0000256" key="1">
    <source>
        <dbReference type="ARBA" id="ARBA00004127"/>
    </source>
</evidence>
<dbReference type="InterPro" id="IPR052964">
    <property type="entry name" value="Sporulation_signal_mat"/>
</dbReference>
<organism evidence="7 8">
    <name type="scientific">Flammeovirga pectinis</name>
    <dbReference type="NCBI Taxonomy" id="2494373"/>
    <lineage>
        <taxon>Bacteria</taxon>
        <taxon>Pseudomonadati</taxon>
        <taxon>Bacteroidota</taxon>
        <taxon>Cytophagia</taxon>
        <taxon>Cytophagales</taxon>
        <taxon>Flammeovirgaceae</taxon>
        <taxon>Flammeovirga</taxon>
    </lineage>
</organism>
<evidence type="ECO:0000313" key="8">
    <source>
        <dbReference type="Proteomes" id="UP000267268"/>
    </source>
</evidence>
<evidence type="ECO:0000256" key="3">
    <source>
        <dbReference type="ARBA" id="ARBA00022989"/>
    </source>
</evidence>
<dbReference type="AlphaFoldDB" id="A0A3S9PBS7"/>
<evidence type="ECO:0000256" key="2">
    <source>
        <dbReference type="ARBA" id="ARBA00022692"/>
    </source>
</evidence>
<gene>
    <name evidence="7" type="ORF">EI427_25525</name>
</gene>
<accession>A0A3S9PBS7</accession>
<dbReference type="Proteomes" id="UP000267268">
    <property type="component" value="Plasmid unnamed1"/>
</dbReference>
<dbReference type="GeneID" id="39493375"/>
<keyword evidence="7" id="KW-0614">Plasmid</keyword>
<dbReference type="GO" id="GO:0012505">
    <property type="term" value="C:endomembrane system"/>
    <property type="evidence" value="ECO:0007669"/>
    <property type="project" value="UniProtKB-SubCell"/>
</dbReference>
<dbReference type="OrthoDB" id="128729at2"/>
<evidence type="ECO:0000256" key="5">
    <source>
        <dbReference type="SAM" id="Phobius"/>
    </source>
</evidence>
<dbReference type="RefSeq" id="WP_126620473.1">
    <property type="nucleotide sequence ID" value="NZ_CP034564.1"/>
</dbReference>
<feature type="transmembrane region" description="Helical" evidence="5">
    <location>
        <begin position="221"/>
        <end position="241"/>
    </location>
</feature>
<feature type="domain" description="HTTM-like" evidence="6">
    <location>
        <begin position="13"/>
        <end position="283"/>
    </location>
</feature>
<protein>
    <recommendedName>
        <fullName evidence="6">HTTM-like domain-containing protein</fullName>
    </recommendedName>
</protein>
<feature type="transmembrane region" description="Helical" evidence="5">
    <location>
        <begin position="20"/>
        <end position="38"/>
    </location>
</feature>
<evidence type="ECO:0000256" key="4">
    <source>
        <dbReference type="ARBA" id="ARBA00023136"/>
    </source>
</evidence>
<feature type="transmembrane region" description="Helical" evidence="5">
    <location>
        <begin position="72"/>
        <end position="92"/>
    </location>
</feature>
<feature type="transmembrane region" description="Helical" evidence="5">
    <location>
        <begin position="191"/>
        <end position="209"/>
    </location>
</feature>
<dbReference type="SMART" id="SM00752">
    <property type="entry name" value="HTTM"/>
    <property type="match status" value="1"/>
</dbReference>
<reference evidence="7 8" key="1">
    <citation type="submission" date="2018-12" db="EMBL/GenBank/DDBJ databases">
        <title>Flammeovirga pectinis sp. nov., isolated from the gut of the Korean scallop, Patinopecten yessoensis.</title>
        <authorList>
            <person name="Bae J.-W."/>
            <person name="Jeong Y.-S."/>
            <person name="Kang W."/>
        </authorList>
    </citation>
    <scope>NUCLEOTIDE SEQUENCE [LARGE SCALE GENOMIC DNA]</scope>
    <source>
        <strain evidence="7 8">L12M1</strain>
        <plasmid evidence="7 8">unnamed1</plasmid>
    </source>
</reference>
<keyword evidence="2 5" id="KW-0812">Transmembrane</keyword>
<comment type="subcellular location">
    <subcellularLocation>
        <location evidence="1">Endomembrane system</location>
        <topology evidence="1">Multi-pass membrane protein</topology>
    </subcellularLocation>
</comment>
<keyword evidence="4 5" id="KW-0472">Membrane</keyword>
<dbReference type="EMBL" id="CP034564">
    <property type="protein sequence ID" value="AZQ65599.1"/>
    <property type="molecule type" value="Genomic_DNA"/>
</dbReference>
<dbReference type="PANTHER" id="PTHR39535">
    <property type="entry name" value="SPORULATION-DELAYING PROTEIN SDPB"/>
    <property type="match status" value="1"/>
</dbReference>
<feature type="transmembrane region" description="Helical" evidence="5">
    <location>
        <begin position="153"/>
        <end position="171"/>
    </location>
</feature>
<sequence length="299" mass="34845">METIYKWIYNRSNKQYINNIYGLTRSIIAFGTLITLLFNNKSILFSGQISNFSPDLILQKTNLFLLFSYQDIWIPQLISIVILIIVITGLIPKVTGILHWWVSYSFFYSSNIIDGGDQLAVVLTLYLIPITLIDKRKNHWGDSNVKYTRIQNFISYLSFLVIEIQVAFLYFQASIEKPYKVNEWVDGTALYYWFNHNVFGASDWMLFLLNPIIENGITISLLNWSVILFELILASAILLDYRIRKKILIIGILFHFNIILIHGLFSFFFSISASLIIYLSDKSKPFVFHNPIHKIKTIK</sequence>
<keyword evidence="8" id="KW-1185">Reference proteome</keyword>